<dbReference type="AlphaFoldDB" id="A0A975M370"/>
<dbReference type="CDD" id="cd06588">
    <property type="entry name" value="PhnB_like"/>
    <property type="match status" value="1"/>
</dbReference>
<dbReference type="InterPro" id="IPR028973">
    <property type="entry name" value="PhnB-like"/>
</dbReference>
<dbReference type="InterPro" id="IPR029068">
    <property type="entry name" value="Glyas_Bleomycin-R_OHBP_Dase"/>
</dbReference>
<dbReference type="EMBL" id="CP076022">
    <property type="protein sequence ID" value="QWC08969.1"/>
    <property type="molecule type" value="Genomic_DNA"/>
</dbReference>
<organism evidence="2 3">
    <name type="scientific">Arthrobacter jiangjiafuii</name>
    <dbReference type="NCBI Taxonomy" id="2817475"/>
    <lineage>
        <taxon>Bacteria</taxon>
        <taxon>Bacillati</taxon>
        <taxon>Actinomycetota</taxon>
        <taxon>Actinomycetes</taxon>
        <taxon>Micrococcales</taxon>
        <taxon>Micrococcaceae</taxon>
        <taxon>Arthrobacter</taxon>
    </lineage>
</organism>
<dbReference type="PANTHER" id="PTHR33990:SF1">
    <property type="entry name" value="PROTEIN YJDN"/>
    <property type="match status" value="1"/>
</dbReference>
<dbReference type="Pfam" id="PF06983">
    <property type="entry name" value="3-dmu-9_3-mt"/>
    <property type="match status" value="1"/>
</dbReference>
<evidence type="ECO:0000259" key="1">
    <source>
        <dbReference type="Pfam" id="PF06983"/>
    </source>
</evidence>
<protein>
    <submittedName>
        <fullName evidence="2">VOC family protein</fullName>
    </submittedName>
</protein>
<gene>
    <name evidence="2" type="ORF">KKR91_10535</name>
</gene>
<dbReference type="Proteomes" id="UP000676885">
    <property type="component" value="Chromosome"/>
</dbReference>
<sequence>MSSEISPYLSFRDSARQAMEFYQSVFGGDLGISTFEEYQVSEDPSEQDKVMHSRLVTDNGMVLMAADVPNRIDLTPGTNFAVSLSGEDEDQLRGYWDKLIVGGSADMPLEQAPWGDSFGMLTDRFGVSWMVNIAGPDAGQGPTSEAAPS</sequence>
<dbReference type="Gene3D" id="3.10.180.10">
    <property type="entry name" value="2,3-Dihydroxybiphenyl 1,2-Dioxygenase, domain 1"/>
    <property type="match status" value="1"/>
</dbReference>
<dbReference type="RefSeq" id="WP_210229362.1">
    <property type="nucleotide sequence ID" value="NZ_CP076022.1"/>
</dbReference>
<dbReference type="SUPFAM" id="SSF54593">
    <property type="entry name" value="Glyoxalase/Bleomycin resistance protein/Dihydroxybiphenyl dioxygenase"/>
    <property type="match status" value="1"/>
</dbReference>
<name>A0A975M370_9MICC</name>
<accession>A0A975M370</accession>
<keyword evidence="3" id="KW-1185">Reference proteome</keyword>
<proteinExistence type="predicted"/>
<dbReference type="PANTHER" id="PTHR33990">
    <property type="entry name" value="PROTEIN YJDN-RELATED"/>
    <property type="match status" value="1"/>
</dbReference>
<reference evidence="2 3" key="1">
    <citation type="submission" date="2021-05" db="EMBL/GenBank/DDBJ databases">
        <title>Novel species in genus Arthrobacter.</title>
        <authorList>
            <person name="Zhang G."/>
        </authorList>
    </citation>
    <scope>NUCLEOTIDE SEQUENCE [LARGE SCALE GENOMIC DNA]</scope>
    <source>
        <strain evidence="3">zg-ZUI227</strain>
    </source>
</reference>
<feature type="domain" description="PhnB-like" evidence="1">
    <location>
        <begin position="4"/>
        <end position="131"/>
    </location>
</feature>
<evidence type="ECO:0000313" key="3">
    <source>
        <dbReference type="Proteomes" id="UP000676885"/>
    </source>
</evidence>
<dbReference type="KEGG" id="ajg:KKR91_10535"/>
<evidence type="ECO:0000313" key="2">
    <source>
        <dbReference type="EMBL" id="QWC08969.1"/>
    </source>
</evidence>